<reference evidence="1" key="2">
    <citation type="submission" date="2020-09" db="EMBL/GenBank/DDBJ databases">
        <authorList>
            <person name="Sun Q."/>
            <person name="Zhou Y."/>
        </authorList>
    </citation>
    <scope>NUCLEOTIDE SEQUENCE</scope>
    <source>
        <strain evidence="1">CGMCC 1.15290</strain>
    </source>
</reference>
<dbReference type="InterPro" id="IPR011250">
    <property type="entry name" value="OMP/PagP_B-barrel"/>
</dbReference>
<dbReference type="InterPro" id="IPR005618">
    <property type="entry name" value="OMPW"/>
</dbReference>
<dbReference type="SUPFAM" id="SSF56925">
    <property type="entry name" value="OMPA-like"/>
    <property type="match status" value="1"/>
</dbReference>
<dbReference type="GO" id="GO:0055085">
    <property type="term" value="P:transmembrane transport"/>
    <property type="evidence" value="ECO:0007669"/>
    <property type="project" value="TreeGrafter"/>
</dbReference>
<dbReference type="EMBL" id="BMIB01000006">
    <property type="protein sequence ID" value="GGH81080.1"/>
    <property type="molecule type" value="Genomic_DNA"/>
</dbReference>
<protein>
    <submittedName>
        <fullName evidence="1">Outer-membrane protein y4mB</fullName>
    </submittedName>
</protein>
<name>A0A917J339_9BACT</name>
<dbReference type="Pfam" id="PF03922">
    <property type="entry name" value="OmpW"/>
    <property type="match status" value="1"/>
</dbReference>
<gene>
    <name evidence="1" type="ORF">GCM10011379_52910</name>
</gene>
<reference evidence="1" key="1">
    <citation type="journal article" date="2014" name="Int. J. Syst. Evol. Microbiol.">
        <title>Complete genome sequence of Corynebacterium casei LMG S-19264T (=DSM 44701T), isolated from a smear-ripened cheese.</title>
        <authorList>
            <consortium name="US DOE Joint Genome Institute (JGI-PGF)"/>
            <person name="Walter F."/>
            <person name="Albersmeier A."/>
            <person name="Kalinowski J."/>
            <person name="Ruckert C."/>
        </authorList>
    </citation>
    <scope>NUCLEOTIDE SEQUENCE</scope>
    <source>
        <strain evidence="1">CGMCC 1.15290</strain>
    </source>
</reference>
<evidence type="ECO:0000313" key="1">
    <source>
        <dbReference type="EMBL" id="GGH81080.1"/>
    </source>
</evidence>
<accession>A0A917J339</accession>
<sequence>MGCLLAGSISVFSQKSNEWRIRARGLGIVPQESAGIGVVGGDISIGAAYIPELDFTYFFTKNIAAELILGTSRHTVGTKGSDLSAIGGPSSADIDLGKVWLLPPTLTLQYHLPLGCGFKPYAGAGVNYTIFYNASSGPVVKNVSYQNKFGFATQLGIDYDISKKLYLNIDVKKIFLKTDATVDASNLTPSAHPELNSVLGNIGAPTKINPWVFGIGIGYKL</sequence>
<dbReference type="AlphaFoldDB" id="A0A917J339"/>
<evidence type="ECO:0000313" key="2">
    <source>
        <dbReference type="Proteomes" id="UP000627292"/>
    </source>
</evidence>
<comment type="caution">
    <text evidence="1">The sequence shown here is derived from an EMBL/GenBank/DDBJ whole genome shotgun (WGS) entry which is preliminary data.</text>
</comment>
<keyword evidence="2" id="KW-1185">Reference proteome</keyword>
<dbReference type="Proteomes" id="UP000627292">
    <property type="component" value="Unassembled WGS sequence"/>
</dbReference>
<dbReference type="PANTHER" id="PTHR36920">
    <property type="match status" value="1"/>
</dbReference>
<organism evidence="1 2">
    <name type="scientific">Filimonas zeae</name>
    <dbReference type="NCBI Taxonomy" id="1737353"/>
    <lineage>
        <taxon>Bacteria</taxon>
        <taxon>Pseudomonadati</taxon>
        <taxon>Bacteroidota</taxon>
        <taxon>Chitinophagia</taxon>
        <taxon>Chitinophagales</taxon>
        <taxon>Chitinophagaceae</taxon>
        <taxon>Filimonas</taxon>
    </lineage>
</organism>
<dbReference type="Gene3D" id="2.40.160.20">
    <property type="match status" value="1"/>
</dbReference>
<proteinExistence type="predicted"/>
<dbReference type="PANTHER" id="PTHR36920:SF1">
    <property type="entry name" value="OUTER MEMBRANE PROTEIN W"/>
    <property type="match status" value="1"/>
</dbReference>
<dbReference type="GO" id="GO:0019867">
    <property type="term" value="C:outer membrane"/>
    <property type="evidence" value="ECO:0007669"/>
    <property type="project" value="InterPro"/>
</dbReference>